<protein>
    <recommendedName>
        <fullName evidence="4">PqqD family protein</fullName>
    </recommendedName>
</protein>
<name>A0ABV5MFS7_9ACTN</name>
<keyword evidence="1" id="KW-0812">Transmembrane</keyword>
<dbReference type="Proteomes" id="UP001589608">
    <property type="component" value="Unassembled WGS sequence"/>
</dbReference>
<keyword evidence="1" id="KW-1133">Transmembrane helix</keyword>
<reference evidence="2 3" key="1">
    <citation type="submission" date="2024-09" db="EMBL/GenBank/DDBJ databases">
        <authorList>
            <person name="Sun Q."/>
            <person name="Mori K."/>
        </authorList>
    </citation>
    <scope>NUCLEOTIDE SEQUENCE [LARGE SCALE GENOMIC DNA]</scope>
    <source>
        <strain evidence="2 3">JCM 3307</strain>
    </source>
</reference>
<sequence>MLTQLTLVRDGENYVVGSPHTAAYVEVPEIGARIIEWLQDGASVAEAGRRAADLAGEPVDVEDFMQTLADEGLLAEGDGAAPLTGTLRQRAGAALFGRIAWSAYAVLALTAAVLLVAVPALRPTFRDAFPFDTQLLNIVAASVLGMLAVAAHEGAHVLATAALGLRSRLSVSRRLYFVTFQADLTRLWSVPRRARYGPLLAGMAWDAAILSGALLVQVAVPDGLVVRLLRALIVLQFTALVAQAMVFVRTDIYALLVNATGCKTLWATKGALLRRYLRRAGPDDHRQLAEADPREVVWARRYLWLYVPGTAVALYYLGMFVLPALPHLVGLCIAPIRADGLTTLAAWEGLAALAAAALPSALAIAGAVRGAWRVLFRAISGGASA</sequence>
<proteinExistence type="predicted"/>
<comment type="caution">
    <text evidence="2">The sequence shown here is derived from an EMBL/GenBank/DDBJ whole genome shotgun (WGS) entry which is preliminary data.</text>
</comment>
<feature type="transmembrane region" description="Helical" evidence="1">
    <location>
        <begin position="345"/>
        <end position="368"/>
    </location>
</feature>
<feature type="transmembrane region" description="Helical" evidence="1">
    <location>
        <begin position="228"/>
        <end position="248"/>
    </location>
</feature>
<feature type="transmembrane region" description="Helical" evidence="1">
    <location>
        <begin position="138"/>
        <end position="165"/>
    </location>
</feature>
<accession>A0ABV5MFS7</accession>
<dbReference type="RefSeq" id="WP_223102624.1">
    <property type="nucleotide sequence ID" value="NZ_CP061913.1"/>
</dbReference>
<organism evidence="2 3">
    <name type="scientific">Dactylosporangium vinaceum</name>
    <dbReference type="NCBI Taxonomy" id="53362"/>
    <lineage>
        <taxon>Bacteria</taxon>
        <taxon>Bacillati</taxon>
        <taxon>Actinomycetota</taxon>
        <taxon>Actinomycetes</taxon>
        <taxon>Micromonosporales</taxon>
        <taxon>Micromonosporaceae</taxon>
        <taxon>Dactylosporangium</taxon>
    </lineage>
</organism>
<gene>
    <name evidence="2" type="ORF">ACFFTR_31840</name>
</gene>
<feature type="transmembrane region" description="Helical" evidence="1">
    <location>
        <begin position="303"/>
        <end position="325"/>
    </location>
</feature>
<dbReference type="EMBL" id="JBHMCA010000054">
    <property type="protein sequence ID" value="MFB9447707.1"/>
    <property type="molecule type" value="Genomic_DNA"/>
</dbReference>
<evidence type="ECO:0000313" key="3">
    <source>
        <dbReference type="Proteomes" id="UP001589608"/>
    </source>
</evidence>
<feature type="transmembrane region" description="Helical" evidence="1">
    <location>
        <begin position="196"/>
        <end position="216"/>
    </location>
</feature>
<evidence type="ECO:0000313" key="2">
    <source>
        <dbReference type="EMBL" id="MFB9447707.1"/>
    </source>
</evidence>
<feature type="transmembrane region" description="Helical" evidence="1">
    <location>
        <begin position="95"/>
        <end position="118"/>
    </location>
</feature>
<keyword evidence="1" id="KW-0472">Membrane</keyword>
<keyword evidence="3" id="KW-1185">Reference proteome</keyword>
<evidence type="ECO:0008006" key="4">
    <source>
        <dbReference type="Google" id="ProtNLM"/>
    </source>
</evidence>
<evidence type="ECO:0000256" key="1">
    <source>
        <dbReference type="SAM" id="Phobius"/>
    </source>
</evidence>